<reference evidence="1 2" key="1">
    <citation type="submission" date="2019-03" db="EMBL/GenBank/DDBJ databases">
        <title>Novel transposon Tn6433 accelerates the dissemination of tet(E) in Aeromonas from aerobic biofilm under oxytetracycline stress.</title>
        <authorList>
            <person name="Shi Y."/>
            <person name="Tian Z."/>
            <person name="Zhang Y."/>
            <person name="Zhang H."/>
            <person name="Yang M."/>
        </authorList>
    </citation>
    <scope>NUCLEOTIDE SEQUENCE [LARGE SCALE GENOMIC DNA]</scope>
    <source>
        <strain evidence="1 2">R50-22</strain>
    </source>
</reference>
<dbReference type="EMBL" id="CP038448">
    <property type="protein sequence ID" value="QJT41211.1"/>
    <property type="molecule type" value="Genomic_DNA"/>
</dbReference>
<keyword evidence="2" id="KW-1185">Reference proteome</keyword>
<keyword evidence="1" id="KW-0808">Transferase</keyword>
<sequence length="76" mass="8309">MFRALLLTPNAVIDDDVYIGPDFCIVENVKIGNRVTIGAVVTRDIPDDAIVAGVLAKVLNFNTPGRYIGNKYESKK</sequence>
<dbReference type="PANTHER" id="PTHR23416">
    <property type="entry name" value="SIALIC ACID SYNTHASE-RELATED"/>
    <property type="match status" value="1"/>
</dbReference>
<dbReference type="SUPFAM" id="SSF51161">
    <property type="entry name" value="Trimeric LpxA-like enzymes"/>
    <property type="match status" value="1"/>
</dbReference>
<protein>
    <submittedName>
        <fullName evidence="1">Transferase</fullName>
    </submittedName>
</protein>
<organism evidence="1 2">
    <name type="scientific">Aeromonas media</name>
    <dbReference type="NCBI Taxonomy" id="651"/>
    <lineage>
        <taxon>Bacteria</taxon>
        <taxon>Pseudomonadati</taxon>
        <taxon>Pseudomonadota</taxon>
        <taxon>Gammaproteobacteria</taxon>
        <taxon>Aeromonadales</taxon>
        <taxon>Aeromonadaceae</taxon>
        <taxon>Aeromonas</taxon>
    </lineage>
</organism>
<evidence type="ECO:0000313" key="2">
    <source>
        <dbReference type="Proteomes" id="UP000502657"/>
    </source>
</evidence>
<dbReference type="GO" id="GO:0016740">
    <property type="term" value="F:transferase activity"/>
    <property type="evidence" value="ECO:0007669"/>
    <property type="project" value="UniProtKB-KW"/>
</dbReference>
<name>A0ABX6NZA9_AERME</name>
<accession>A0ABX6NZA9</accession>
<gene>
    <name evidence="1" type="ORF">E4188_22125</name>
</gene>
<dbReference type="Proteomes" id="UP000502657">
    <property type="component" value="Chromosome"/>
</dbReference>
<evidence type="ECO:0000313" key="1">
    <source>
        <dbReference type="EMBL" id="QJT41211.1"/>
    </source>
</evidence>
<dbReference type="Gene3D" id="2.160.10.10">
    <property type="entry name" value="Hexapeptide repeat proteins"/>
    <property type="match status" value="1"/>
</dbReference>
<dbReference type="InterPro" id="IPR051159">
    <property type="entry name" value="Hexapeptide_acetyltransf"/>
</dbReference>
<dbReference type="InterPro" id="IPR011004">
    <property type="entry name" value="Trimer_LpxA-like_sf"/>
</dbReference>
<proteinExistence type="predicted"/>